<evidence type="ECO:0000313" key="3">
    <source>
        <dbReference type="Proteomes" id="UP000694892"/>
    </source>
</evidence>
<dbReference type="EMBL" id="CM004471">
    <property type="protein sequence ID" value="OCT86636.1"/>
    <property type="molecule type" value="Genomic_DNA"/>
</dbReference>
<proteinExistence type="predicted"/>
<gene>
    <name evidence="2" type="ORF">XELAEV_18020318mg</name>
</gene>
<keyword evidence="1" id="KW-1133">Transmembrane helix</keyword>
<dbReference type="Proteomes" id="UP000694892">
    <property type="component" value="Chromosome 3S"/>
</dbReference>
<protein>
    <submittedName>
        <fullName evidence="2">Uncharacterized protein</fullName>
    </submittedName>
</protein>
<evidence type="ECO:0000256" key="1">
    <source>
        <dbReference type="SAM" id="Phobius"/>
    </source>
</evidence>
<sequence>MLNNPVGLFEQCFFLVFLFSGFYFLSCVQLQVPALRERPFLAAKAIQCWVTTCKICRKGHVSPHPD</sequence>
<keyword evidence="1" id="KW-0472">Membrane</keyword>
<evidence type="ECO:0000313" key="2">
    <source>
        <dbReference type="EMBL" id="OCT86636.1"/>
    </source>
</evidence>
<feature type="transmembrane region" description="Helical" evidence="1">
    <location>
        <begin position="6"/>
        <end position="28"/>
    </location>
</feature>
<dbReference type="AlphaFoldDB" id="A0A974D966"/>
<name>A0A974D966_XENLA</name>
<reference evidence="3" key="1">
    <citation type="journal article" date="2016" name="Nature">
        <title>Genome evolution in the allotetraploid frog Xenopus laevis.</title>
        <authorList>
            <person name="Session A.M."/>
            <person name="Uno Y."/>
            <person name="Kwon T."/>
            <person name="Chapman J.A."/>
            <person name="Toyoda A."/>
            <person name="Takahashi S."/>
            <person name="Fukui A."/>
            <person name="Hikosaka A."/>
            <person name="Suzuki A."/>
            <person name="Kondo M."/>
            <person name="van Heeringen S.J."/>
            <person name="Quigley I."/>
            <person name="Heinz S."/>
            <person name="Ogino H."/>
            <person name="Ochi H."/>
            <person name="Hellsten U."/>
            <person name="Lyons J.B."/>
            <person name="Simakov O."/>
            <person name="Putnam N."/>
            <person name="Stites J."/>
            <person name="Kuroki Y."/>
            <person name="Tanaka T."/>
            <person name="Michiue T."/>
            <person name="Watanabe M."/>
            <person name="Bogdanovic O."/>
            <person name="Lister R."/>
            <person name="Georgiou G."/>
            <person name="Paranjpe S.S."/>
            <person name="van Kruijsbergen I."/>
            <person name="Shu S."/>
            <person name="Carlson J."/>
            <person name="Kinoshita T."/>
            <person name="Ohta Y."/>
            <person name="Mawaribuchi S."/>
            <person name="Jenkins J."/>
            <person name="Grimwood J."/>
            <person name="Schmutz J."/>
            <person name="Mitros T."/>
            <person name="Mozaffari S.V."/>
            <person name="Suzuki Y."/>
            <person name="Haramoto Y."/>
            <person name="Yamamoto T.S."/>
            <person name="Takagi C."/>
            <person name="Heald R."/>
            <person name="Miller K."/>
            <person name="Haudenschild C."/>
            <person name="Kitzman J."/>
            <person name="Nakayama T."/>
            <person name="Izutsu Y."/>
            <person name="Robert J."/>
            <person name="Fortriede J."/>
            <person name="Burns K."/>
            <person name="Lotay V."/>
            <person name="Karimi K."/>
            <person name="Yasuoka Y."/>
            <person name="Dichmann D.S."/>
            <person name="Flajnik M.F."/>
            <person name="Houston D.W."/>
            <person name="Shendure J."/>
            <person name="DuPasquier L."/>
            <person name="Vize P.D."/>
            <person name="Zorn A.M."/>
            <person name="Ito M."/>
            <person name="Marcotte E.M."/>
            <person name="Wallingford J.B."/>
            <person name="Ito Y."/>
            <person name="Asashima M."/>
            <person name="Ueno N."/>
            <person name="Matsuda Y."/>
            <person name="Veenstra G.J."/>
            <person name="Fujiyama A."/>
            <person name="Harland R.M."/>
            <person name="Taira M."/>
            <person name="Rokhsar D.S."/>
        </authorList>
    </citation>
    <scope>NUCLEOTIDE SEQUENCE [LARGE SCALE GENOMIC DNA]</scope>
    <source>
        <strain evidence="3">J</strain>
    </source>
</reference>
<organism evidence="2 3">
    <name type="scientific">Xenopus laevis</name>
    <name type="common">African clawed frog</name>
    <dbReference type="NCBI Taxonomy" id="8355"/>
    <lineage>
        <taxon>Eukaryota</taxon>
        <taxon>Metazoa</taxon>
        <taxon>Chordata</taxon>
        <taxon>Craniata</taxon>
        <taxon>Vertebrata</taxon>
        <taxon>Euteleostomi</taxon>
        <taxon>Amphibia</taxon>
        <taxon>Batrachia</taxon>
        <taxon>Anura</taxon>
        <taxon>Pipoidea</taxon>
        <taxon>Pipidae</taxon>
        <taxon>Xenopodinae</taxon>
        <taxon>Xenopus</taxon>
        <taxon>Xenopus</taxon>
    </lineage>
</organism>
<accession>A0A974D966</accession>
<keyword evidence="1" id="KW-0812">Transmembrane</keyword>